<organism evidence="2 3">
    <name type="scientific">Paxillus rubicundulus Ve08.2h10</name>
    <dbReference type="NCBI Taxonomy" id="930991"/>
    <lineage>
        <taxon>Eukaryota</taxon>
        <taxon>Fungi</taxon>
        <taxon>Dikarya</taxon>
        <taxon>Basidiomycota</taxon>
        <taxon>Agaricomycotina</taxon>
        <taxon>Agaricomycetes</taxon>
        <taxon>Agaricomycetidae</taxon>
        <taxon>Boletales</taxon>
        <taxon>Paxilineae</taxon>
        <taxon>Paxillaceae</taxon>
        <taxon>Paxillus</taxon>
    </lineage>
</organism>
<reference evidence="2 3" key="1">
    <citation type="submission" date="2014-04" db="EMBL/GenBank/DDBJ databases">
        <authorList>
            <consortium name="DOE Joint Genome Institute"/>
            <person name="Kuo A."/>
            <person name="Kohler A."/>
            <person name="Jargeat P."/>
            <person name="Nagy L.G."/>
            <person name="Floudas D."/>
            <person name="Copeland A."/>
            <person name="Barry K.W."/>
            <person name="Cichocki N."/>
            <person name="Veneault-Fourrey C."/>
            <person name="LaButti K."/>
            <person name="Lindquist E.A."/>
            <person name="Lipzen A."/>
            <person name="Lundell T."/>
            <person name="Morin E."/>
            <person name="Murat C."/>
            <person name="Sun H."/>
            <person name="Tunlid A."/>
            <person name="Henrissat B."/>
            <person name="Grigoriev I.V."/>
            <person name="Hibbett D.S."/>
            <person name="Martin F."/>
            <person name="Nordberg H.P."/>
            <person name="Cantor M.N."/>
            <person name="Hua S.X."/>
        </authorList>
    </citation>
    <scope>NUCLEOTIDE SEQUENCE [LARGE SCALE GENOMIC DNA]</scope>
    <source>
        <strain evidence="2 3">Ve08.2h10</strain>
    </source>
</reference>
<dbReference type="Proteomes" id="UP000054538">
    <property type="component" value="Unassembled WGS sequence"/>
</dbReference>
<evidence type="ECO:0000256" key="1">
    <source>
        <dbReference type="SAM" id="MobiDB-lite"/>
    </source>
</evidence>
<name>A0A0D0BJB2_9AGAM</name>
<dbReference type="EMBL" id="KN831746">
    <property type="protein sequence ID" value="KIK71732.1"/>
    <property type="molecule type" value="Genomic_DNA"/>
</dbReference>
<keyword evidence="3" id="KW-1185">Reference proteome</keyword>
<gene>
    <name evidence="2" type="ORF">PAXRUDRAFT_801666</name>
</gene>
<accession>A0A0D0BJB2</accession>
<sequence length="80" mass="9046">MHIQARLPVALCAIHNFIHFFDPELASVDLSADKGDEQPAGILGEGPADAAERRRADQHRDAIAQEMWDDYQRERVHRGL</sequence>
<feature type="compositionally biased region" description="Basic and acidic residues" evidence="1">
    <location>
        <begin position="50"/>
        <end position="61"/>
    </location>
</feature>
<feature type="region of interest" description="Disordered" evidence="1">
    <location>
        <begin position="32"/>
        <end position="61"/>
    </location>
</feature>
<reference evidence="3" key="2">
    <citation type="submission" date="2015-01" db="EMBL/GenBank/DDBJ databases">
        <title>Evolutionary Origins and Diversification of the Mycorrhizal Mutualists.</title>
        <authorList>
            <consortium name="DOE Joint Genome Institute"/>
            <consortium name="Mycorrhizal Genomics Consortium"/>
            <person name="Kohler A."/>
            <person name="Kuo A."/>
            <person name="Nagy L.G."/>
            <person name="Floudas D."/>
            <person name="Copeland A."/>
            <person name="Barry K.W."/>
            <person name="Cichocki N."/>
            <person name="Veneault-Fourrey C."/>
            <person name="LaButti K."/>
            <person name="Lindquist E.A."/>
            <person name="Lipzen A."/>
            <person name="Lundell T."/>
            <person name="Morin E."/>
            <person name="Murat C."/>
            <person name="Riley R."/>
            <person name="Ohm R."/>
            <person name="Sun H."/>
            <person name="Tunlid A."/>
            <person name="Henrissat B."/>
            <person name="Grigoriev I.V."/>
            <person name="Hibbett D.S."/>
            <person name="Martin F."/>
        </authorList>
    </citation>
    <scope>NUCLEOTIDE SEQUENCE [LARGE SCALE GENOMIC DNA]</scope>
    <source>
        <strain evidence="3">Ve08.2h10</strain>
    </source>
</reference>
<dbReference type="InParanoid" id="A0A0D0BJB2"/>
<protein>
    <submittedName>
        <fullName evidence="2">Uncharacterized protein</fullName>
    </submittedName>
</protein>
<evidence type="ECO:0000313" key="2">
    <source>
        <dbReference type="EMBL" id="KIK71732.1"/>
    </source>
</evidence>
<dbReference type="HOGENOM" id="CLU_040082_4_0_1"/>
<evidence type="ECO:0000313" key="3">
    <source>
        <dbReference type="Proteomes" id="UP000054538"/>
    </source>
</evidence>
<dbReference type="AlphaFoldDB" id="A0A0D0BJB2"/>
<proteinExistence type="predicted"/>
<dbReference type="OrthoDB" id="2684964at2759"/>